<reference evidence="1" key="2">
    <citation type="submission" date="2025-08" db="UniProtKB">
        <authorList>
            <consortium name="Ensembl"/>
        </authorList>
    </citation>
    <scope>IDENTIFICATION</scope>
</reference>
<evidence type="ECO:0000313" key="1">
    <source>
        <dbReference type="Ensembl" id="ENSPMRP00000023815.1"/>
    </source>
</evidence>
<organism evidence="1 2">
    <name type="scientific">Podarcis muralis</name>
    <name type="common">Wall lizard</name>
    <name type="synonym">Lacerta muralis</name>
    <dbReference type="NCBI Taxonomy" id="64176"/>
    <lineage>
        <taxon>Eukaryota</taxon>
        <taxon>Metazoa</taxon>
        <taxon>Chordata</taxon>
        <taxon>Craniata</taxon>
        <taxon>Vertebrata</taxon>
        <taxon>Euteleostomi</taxon>
        <taxon>Lepidosauria</taxon>
        <taxon>Squamata</taxon>
        <taxon>Bifurcata</taxon>
        <taxon>Unidentata</taxon>
        <taxon>Episquamata</taxon>
        <taxon>Laterata</taxon>
        <taxon>Lacertibaenia</taxon>
        <taxon>Lacertidae</taxon>
        <taxon>Podarcis</taxon>
    </lineage>
</organism>
<name>A0A670JIN0_PODMU</name>
<sequence>LGLCCLKPATRPNSCINSRTLFVLDSGSCSVKTRSSAKAFSLYCFTPTCIPCTNRSSLIMFKSTSRTEMNKRGDKGHPCRVPFLSKAFSASIKINTALVLIFACKSSRISTMFLVLSNKCLPGRKPAWSL</sequence>
<reference evidence="1 2" key="1">
    <citation type="journal article" date="2019" name="Proc. Natl. Acad. Sci. U.S.A.">
        <title>Regulatory changes in pterin and carotenoid genes underlie balanced color polymorphisms in the wall lizard.</title>
        <authorList>
            <person name="Andrade P."/>
            <person name="Pinho C."/>
            <person name="Perez I de Lanuza G."/>
            <person name="Afonso S."/>
            <person name="Brejcha J."/>
            <person name="Rubin C.J."/>
            <person name="Wallerman O."/>
            <person name="Pereira P."/>
            <person name="Sabatino S.J."/>
            <person name="Bellati A."/>
            <person name="Pellitteri-Rosa D."/>
            <person name="Bosakova Z."/>
            <person name="Bunikis I."/>
            <person name="Carretero M.A."/>
            <person name="Feiner N."/>
            <person name="Marsik P."/>
            <person name="Pauperio F."/>
            <person name="Salvi D."/>
            <person name="Soler L."/>
            <person name="While G.M."/>
            <person name="Uller T."/>
            <person name="Font E."/>
            <person name="Andersson L."/>
            <person name="Carneiro M."/>
        </authorList>
    </citation>
    <scope>NUCLEOTIDE SEQUENCE</scope>
</reference>
<evidence type="ECO:0000313" key="2">
    <source>
        <dbReference type="Proteomes" id="UP000472272"/>
    </source>
</evidence>
<accession>A0A670JIN0</accession>
<protein>
    <submittedName>
        <fullName evidence="1">Uncharacterized protein</fullName>
    </submittedName>
</protein>
<dbReference type="GeneTree" id="ENSGT00990000205219"/>
<dbReference type="AlphaFoldDB" id="A0A670JIN0"/>
<proteinExistence type="predicted"/>
<reference evidence="1" key="3">
    <citation type="submission" date="2025-09" db="UniProtKB">
        <authorList>
            <consortium name="Ensembl"/>
        </authorList>
    </citation>
    <scope>IDENTIFICATION</scope>
</reference>
<keyword evidence="2" id="KW-1185">Reference proteome</keyword>
<dbReference type="Ensembl" id="ENSPMRT00000025272.1">
    <property type="protein sequence ID" value="ENSPMRP00000023815.1"/>
    <property type="gene ID" value="ENSPMRG00000015424.1"/>
</dbReference>
<dbReference type="Proteomes" id="UP000472272">
    <property type="component" value="Chromosome 2"/>
</dbReference>